<proteinExistence type="inferred from homology"/>
<protein>
    <submittedName>
        <fullName evidence="5">Amidohydrolase</fullName>
    </submittedName>
</protein>
<evidence type="ECO:0000313" key="5">
    <source>
        <dbReference type="EMBL" id="RIO47807.1"/>
    </source>
</evidence>
<name>A0A418JMJ1_STAHY</name>
<dbReference type="PANTHER" id="PTHR11014:SF63">
    <property type="entry name" value="METALLOPEPTIDASE, PUTATIVE (AFU_ORTHOLOGUE AFUA_6G09600)-RELATED"/>
    <property type="match status" value="1"/>
</dbReference>
<feature type="binding site" evidence="3">
    <location>
        <position position="129"/>
    </location>
    <ligand>
        <name>Mn(2+)</name>
        <dbReference type="ChEBI" id="CHEBI:29035"/>
        <label>2</label>
    </ligand>
</feature>
<dbReference type="Gene3D" id="3.40.630.10">
    <property type="entry name" value="Zn peptidases"/>
    <property type="match status" value="1"/>
</dbReference>
<dbReference type="EMBL" id="QXVO01000001">
    <property type="protein sequence ID" value="RIO47807.1"/>
    <property type="molecule type" value="Genomic_DNA"/>
</dbReference>
<dbReference type="Pfam" id="PF01546">
    <property type="entry name" value="Peptidase_M20"/>
    <property type="match status" value="1"/>
</dbReference>
<sequence>MSNRFKQCIEWRRHFHKYPECSNNEYQTTETLKDILKAMDITILDVPLKTGIVAEIGKGKSMIAIRSDIDALPIREQTTLAFKSRVDGVMHACGHDLHMASILGTAMQLKLYETELNGRVRIIFQAAEEVGNGAIEVVETGILRDAKAIIGFHNDPTLKLGEWRAKSGVMTSNVDRFKLIIKAKGAHAAMPQDAKDPSIVIAQLVQSFQSIVSRNIASYEEAVVTVGQIHCGQTWNVIPDDAFIEGTVRTFDAEIQNRVETRMAQICKGIATQFDVKIDFNYQKVTAAVDNTASLHQTAMQAAKDAGYHVDELKRPLTIGEDFSGYQRVAPTYFAMIGSNSDYPLHHSKFDPEEEMLRHVPDYFVKFSHLLLNE</sequence>
<feature type="binding site" evidence="3">
    <location>
        <position position="153"/>
    </location>
    <ligand>
        <name>Mn(2+)</name>
        <dbReference type="ChEBI" id="CHEBI:29035"/>
        <label>2</label>
    </ligand>
</feature>
<feature type="binding site" evidence="3">
    <location>
        <position position="346"/>
    </location>
    <ligand>
        <name>Mn(2+)</name>
        <dbReference type="ChEBI" id="CHEBI:29035"/>
        <label>2</label>
    </ligand>
</feature>
<keyword evidence="2 5" id="KW-0378">Hydrolase</keyword>
<dbReference type="InterPro" id="IPR002933">
    <property type="entry name" value="Peptidase_M20"/>
</dbReference>
<dbReference type="InterPro" id="IPR036264">
    <property type="entry name" value="Bact_exopeptidase_dim_dom"/>
</dbReference>
<dbReference type="GO" id="GO:0046872">
    <property type="term" value="F:metal ion binding"/>
    <property type="evidence" value="ECO:0007669"/>
    <property type="project" value="UniProtKB-KW"/>
</dbReference>
<evidence type="ECO:0000256" key="1">
    <source>
        <dbReference type="ARBA" id="ARBA00006153"/>
    </source>
</evidence>
<dbReference type="RefSeq" id="WP_119634983.1">
    <property type="nucleotide sequence ID" value="NZ_QXVO01000001.1"/>
</dbReference>
<keyword evidence="3" id="KW-0464">Manganese</keyword>
<comment type="caution">
    <text evidence="5">The sequence shown here is derived from an EMBL/GenBank/DDBJ whole genome shotgun (WGS) entry which is preliminary data.</text>
</comment>
<dbReference type="SUPFAM" id="SSF55031">
    <property type="entry name" value="Bacterial exopeptidase dimerisation domain"/>
    <property type="match status" value="1"/>
</dbReference>
<organism evidence="5 6">
    <name type="scientific">Staphylococcus hyicus</name>
    <dbReference type="NCBI Taxonomy" id="1284"/>
    <lineage>
        <taxon>Bacteria</taxon>
        <taxon>Bacillati</taxon>
        <taxon>Bacillota</taxon>
        <taxon>Bacilli</taxon>
        <taxon>Bacillales</taxon>
        <taxon>Staphylococcaceae</taxon>
        <taxon>Staphylococcus</taxon>
    </lineage>
</organism>
<dbReference type="SUPFAM" id="SSF53187">
    <property type="entry name" value="Zn-dependent exopeptidases"/>
    <property type="match status" value="1"/>
</dbReference>
<dbReference type="FunFam" id="3.30.70.360:FF:000014">
    <property type="entry name" value="N-acyl-L-amino acid amidohydrolase"/>
    <property type="match status" value="1"/>
</dbReference>
<comment type="similarity">
    <text evidence="1">Belongs to the peptidase M20 family.</text>
</comment>
<evidence type="ECO:0000256" key="3">
    <source>
        <dbReference type="PIRSR" id="PIRSR005962-1"/>
    </source>
</evidence>
<feature type="binding site" evidence="3">
    <location>
        <position position="95"/>
    </location>
    <ligand>
        <name>Mn(2+)</name>
        <dbReference type="ChEBI" id="CHEBI:29035"/>
        <label>2</label>
    </ligand>
</feature>
<gene>
    <name evidence="5" type="ORF">BUZ57_00610</name>
</gene>
<accession>A0A418JMJ1</accession>
<dbReference type="InterPro" id="IPR017439">
    <property type="entry name" value="Amidohydrolase"/>
</dbReference>
<dbReference type="PANTHER" id="PTHR11014">
    <property type="entry name" value="PEPTIDASE M20 FAMILY MEMBER"/>
    <property type="match status" value="1"/>
</dbReference>
<evidence type="ECO:0000256" key="2">
    <source>
        <dbReference type="ARBA" id="ARBA00022801"/>
    </source>
</evidence>
<evidence type="ECO:0000313" key="6">
    <source>
        <dbReference type="Proteomes" id="UP000285625"/>
    </source>
</evidence>
<dbReference type="Gene3D" id="3.30.70.360">
    <property type="match status" value="1"/>
</dbReference>
<dbReference type="STRING" id="1284.SHYC_02790"/>
<keyword evidence="3" id="KW-0479">Metal-binding</keyword>
<dbReference type="AlphaFoldDB" id="A0A418JMJ1"/>
<dbReference type="NCBIfam" id="TIGR01891">
    <property type="entry name" value="amidohydrolases"/>
    <property type="match status" value="1"/>
</dbReference>
<dbReference type="GO" id="GO:0016787">
    <property type="term" value="F:hydrolase activity"/>
    <property type="evidence" value="ECO:0007669"/>
    <property type="project" value="UniProtKB-KW"/>
</dbReference>
<dbReference type="Pfam" id="PF07687">
    <property type="entry name" value="M20_dimer"/>
    <property type="match status" value="1"/>
</dbReference>
<dbReference type="Proteomes" id="UP000285625">
    <property type="component" value="Unassembled WGS sequence"/>
</dbReference>
<dbReference type="InterPro" id="IPR011650">
    <property type="entry name" value="Peptidase_M20_dimer"/>
</dbReference>
<comment type="cofactor">
    <cofactor evidence="3">
        <name>Mn(2+)</name>
        <dbReference type="ChEBI" id="CHEBI:29035"/>
    </cofactor>
    <text evidence="3">The Mn(2+) ion enhances activity.</text>
</comment>
<evidence type="ECO:0000259" key="4">
    <source>
        <dbReference type="Pfam" id="PF07687"/>
    </source>
</evidence>
<dbReference type="PIRSF" id="PIRSF005962">
    <property type="entry name" value="Pept_M20D_amidohydro"/>
    <property type="match status" value="1"/>
</dbReference>
<feature type="binding site" evidence="3">
    <location>
        <position position="93"/>
    </location>
    <ligand>
        <name>Mn(2+)</name>
        <dbReference type="ChEBI" id="CHEBI:29035"/>
        <label>2</label>
    </ligand>
</feature>
<feature type="domain" description="Peptidase M20 dimerisation" evidence="4">
    <location>
        <begin position="172"/>
        <end position="269"/>
    </location>
</feature>
<reference evidence="5 6" key="1">
    <citation type="journal article" date="2016" name="Front. Microbiol.">
        <title>Comprehensive Phylogenetic Analysis of Bovine Non-aureus Staphylococci Species Based on Whole-Genome Sequencing.</title>
        <authorList>
            <person name="Naushad S."/>
            <person name="Barkema H.W."/>
            <person name="Luby C."/>
            <person name="Condas L.A."/>
            <person name="Nobrega D.B."/>
            <person name="Carson D.A."/>
            <person name="De Buck J."/>
        </authorList>
    </citation>
    <scope>NUCLEOTIDE SEQUENCE [LARGE SCALE GENOMIC DNA]</scope>
    <source>
        <strain evidence="5 6">SNUC 5959</strain>
    </source>
</reference>